<dbReference type="EMBL" id="VSSQ01039445">
    <property type="protein sequence ID" value="MPM92513.1"/>
    <property type="molecule type" value="Genomic_DNA"/>
</dbReference>
<dbReference type="SMART" id="SM00895">
    <property type="entry name" value="FCD"/>
    <property type="match status" value="1"/>
</dbReference>
<feature type="domain" description="HTH gntR-type" evidence="4">
    <location>
        <begin position="7"/>
        <end position="74"/>
    </location>
</feature>
<keyword evidence="3" id="KW-0804">Transcription</keyword>
<dbReference type="Gene3D" id="1.20.120.530">
    <property type="entry name" value="GntR ligand-binding domain-like"/>
    <property type="match status" value="1"/>
</dbReference>
<name>A0A645DVA4_9ZZZZ</name>
<dbReference type="GO" id="GO:0003700">
    <property type="term" value="F:DNA-binding transcription factor activity"/>
    <property type="evidence" value="ECO:0007669"/>
    <property type="project" value="InterPro"/>
</dbReference>
<protein>
    <recommendedName>
        <fullName evidence="4">HTH gntR-type domain-containing protein</fullName>
    </recommendedName>
</protein>
<keyword evidence="2" id="KW-0238">DNA-binding</keyword>
<dbReference type="CDD" id="cd07377">
    <property type="entry name" value="WHTH_GntR"/>
    <property type="match status" value="1"/>
</dbReference>
<dbReference type="InterPro" id="IPR011711">
    <property type="entry name" value="GntR_C"/>
</dbReference>
<gene>
    <name evidence="5" type="ORF">SDC9_139648</name>
</gene>
<comment type="caution">
    <text evidence="5">The sequence shown here is derived from an EMBL/GenBank/DDBJ whole genome shotgun (WGS) entry which is preliminary data.</text>
</comment>
<dbReference type="Pfam" id="PF07729">
    <property type="entry name" value="FCD"/>
    <property type="match status" value="1"/>
</dbReference>
<evidence type="ECO:0000256" key="2">
    <source>
        <dbReference type="ARBA" id="ARBA00023125"/>
    </source>
</evidence>
<sequence>MAEIIKKSLSEQIYDVLKEEILNHQIGFGKKLTNRELQERFGVSSTPVRDAINRLYQDNLIEEITKVGAKIIDFSLENALEINELIGLLCRDAVILSAKNGDIDEISALLEESIINQERYIDDDEYLYYDYLFHLLFFDHSNNSKLREIYIRYNTLRSILVKCYYSNNTSKAESINQHRNILEHYRAGNIKIAADTMSAHFEHAEIFIKENYDKYFGI</sequence>
<dbReference type="SMART" id="SM00345">
    <property type="entry name" value="HTH_GNTR"/>
    <property type="match status" value="1"/>
</dbReference>
<evidence type="ECO:0000313" key="5">
    <source>
        <dbReference type="EMBL" id="MPM92513.1"/>
    </source>
</evidence>
<dbReference type="InterPro" id="IPR036390">
    <property type="entry name" value="WH_DNA-bd_sf"/>
</dbReference>
<dbReference type="GO" id="GO:0003677">
    <property type="term" value="F:DNA binding"/>
    <property type="evidence" value="ECO:0007669"/>
    <property type="project" value="UniProtKB-KW"/>
</dbReference>
<dbReference type="SUPFAM" id="SSF48008">
    <property type="entry name" value="GntR ligand-binding domain-like"/>
    <property type="match status" value="1"/>
</dbReference>
<dbReference type="InterPro" id="IPR036388">
    <property type="entry name" value="WH-like_DNA-bd_sf"/>
</dbReference>
<proteinExistence type="predicted"/>
<keyword evidence="1" id="KW-0805">Transcription regulation</keyword>
<accession>A0A645DVA4</accession>
<evidence type="ECO:0000256" key="1">
    <source>
        <dbReference type="ARBA" id="ARBA00023015"/>
    </source>
</evidence>
<evidence type="ECO:0000259" key="4">
    <source>
        <dbReference type="PROSITE" id="PS50949"/>
    </source>
</evidence>
<dbReference type="Gene3D" id="1.10.10.10">
    <property type="entry name" value="Winged helix-like DNA-binding domain superfamily/Winged helix DNA-binding domain"/>
    <property type="match status" value="1"/>
</dbReference>
<evidence type="ECO:0000256" key="3">
    <source>
        <dbReference type="ARBA" id="ARBA00023163"/>
    </source>
</evidence>
<dbReference type="PANTHER" id="PTHR43537:SF24">
    <property type="entry name" value="GLUCONATE OPERON TRANSCRIPTIONAL REPRESSOR"/>
    <property type="match status" value="1"/>
</dbReference>
<dbReference type="PANTHER" id="PTHR43537">
    <property type="entry name" value="TRANSCRIPTIONAL REGULATOR, GNTR FAMILY"/>
    <property type="match status" value="1"/>
</dbReference>
<dbReference type="InterPro" id="IPR008920">
    <property type="entry name" value="TF_FadR/GntR_C"/>
</dbReference>
<dbReference type="PROSITE" id="PS50949">
    <property type="entry name" value="HTH_GNTR"/>
    <property type="match status" value="1"/>
</dbReference>
<organism evidence="5">
    <name type="scientific">bioreactor metagenome</name>
    <dbReference type="NCBI Taxonomy" id="1076179"/>
    <lineage>
        <taxon>unclassified sequences</taxon>
        <taxon>metagenomes</taxon>
        <taxon>ecological metagenomes</taxon>
    </lineage>
</organism>
<dbReference type="Pfam" id="PF00392">
    <property type="entry name" value="GntR"/>
    <property type="match status" value="1"/>
</dbReference>
<reference evidence="5" key="1">
    <citation type="submission" date="2019-08" db="EMBL/GenBank/DDBJ databases">
        <authorList>
            <person name="Kucharzyk K."/>
            <person name="Murdoch R.W."/>
            <person name="Higgins S."/>
            <person name="Loffler F."/>
        </authorList>
    </citation>
    <scope>NUCLEOTIDE SEQUENCE</scope>
</reference>
<dbReference type="InterPro" id="IPR000524">
    <property type="entry name" value="Tscrpt_reg_HTH_GntR"/>
</dbReference>
<dbReference type="SUPFAM" id="SSF46785">
    <property type="entry name" value="Winged helix' DNA-binding domain"/>
    <property type="match status" value="1"/>
</dbReference>
<dbReference type="AlphaFoldDB" id="A0A645DVA4"/>